<proteinExistence type="predicted"/>
<organism evidence="1">
    <name type="scientific">Sesamum radiatum</name>
    <name type="common">Black benniseed</name>
    <dbReference type="NCBI Taxonomy" id="300843"/>
    <lineage>
        <taxon>Eukaryota</taxon>
        <taxon>Viridiplantae</taxon>
        <taxon>Streptophyta</taxon>
        <taxon>Embryophyta</taxon>
        <taxon>Tracheophyta</taxon>
        <taxon>Spermatophyta</taxon>
        <taxon>Magnoliopsida</taxon>
        <taxon>eudicotyledons</taxon>
        <taxon>Gunneridae</taxon>
        <taxon>Pentapetalae</taxon>
        <taxon>asterids</taxon>
        <taxon>lamiids</taxon>
        <taxon>Lamiales</taxon>
        <taxon>Pedaliaceae</taxon>
        <taxon>Sesamum</taxon>
    </lineage>
</organism>
<evidence type="ECO:0008006" key="2">
    <source>
        <dbReference type="Google" id="ProtNLM"/>
    </source>
</evidence>
<dbReference type="PANTHER" id="PTHR33116">
    <property type="entry name" value="REVERSE TRANSCRIPTASE ZINC-BINDING DOMAIN-CONTAINING PROTEIN-RELATED-RELATED"/>
    <property type="match status" value="1"/>
</dbReference>
<name>A0AAW2TU83_SESRA</name>
<evidence type="ECO:0000313" key="1">
    <source>
        <dbReference type="EMBL" id="KAL0408455.1"/>
    </source>
</evidence>
<sequence length="321" mass="36075">MIDLCYLRPWSRYIINEDEATQLTHRITPDEVKQAVFDIAEDKAAGPDGYSSGFFKAAWPVIGKEVTQAILDFFATGRLLRQVNATLLSLIPKELFQGYNQQHLPPRSALKVDIRKAYDTLEWDLFNAALKFFGFPPLFISSIEECVTTPSFSVCLNGSPHGFFQGSRALRADVTLVHVFKQGLTIFANLSGLHVNPQKSHLILSRAASDIRDALLAVLDFQEGVLPLRYLGLPLFASRLTIVDCKPLLLKIDSRLKGWDGLMLSFAGRVQLIKSMMIALKVYWAMAFILPKMIIRAIEKRLRSFLWKGSNGGGYAKVSWH</sequence>
<protein>
    <recommendedName>
        <fullName evidence="2">Reverse transcriptase domain-containing protein</fullName>
    </recommendedName>
</protein>
<accession>A0AAW2TU83</accession>
<gene>
    <name evidence="1" type="ORF">Sradi_1779900</name>
</gene>
<dbReference type="EMBL" id="JACGWJ010000007">
    <property type="protein sequence ID" value="KAL0408455.1"/>
    <property type="molecule type" value="Genomic_DNA"/>
</dbReference>
<reference evidence="1" key="1">
    <citation type="submission" date="2020-06" db="EMBL/GenBank/DDBJ databases">
        <authorList>
            <person name="Li T."/>
            <person name="Hu X."/>
            <person name="Zhang T."/>
            <person name="Song X."/>
            <person name="Zhang H."/>
            <person name="Dai N."/>
            <person name="Sheng W."/>
            <person name="Hou X."/>
            <person name="Wei L."/>
        </authorList>
    </citation>
    <scope>NUCLEOTIDE SEQUENCE</scope>
    <source>
        <strain evidence="1">G02</strain>
        <tissue evidence="1">Leaf</tissue>
    </source>
</reference>
<reference evidence="1" key="2">
    <citation type="journal article" date="2024" name="Plant">
        <title>Genomic evolution and insights into agronomic trait innovations of Sesamum species.</title>
        <authorList>
            <person name="Miao H."/>
            <person name="Wang L."/>
            <person name="Qu L."/>
            <person name="Liu H."/>
            <person name="Sun Y."/>
            <person name="Le M."/>
            <person name="Wang Q."/>
            <person name="Wei S."/>
            <person name="Zheng Y."/>
            <person name="Lin W."/>
            <person name="Duan Y."/>
            <person name="Cao H."/>
            <person name="Xiong S."/>
            <person name="Wang X."/>
            <person name="Wei L."/>
            <person name="Li C."/>
            <person name="Ma Q."/>
            <person name="Ju M."/>
            <person name="Zhao R."/>
            <person name="Li G."/>
            <person name="Mu C."/>
            <person name="Tian Q."/>
            <person name="Mei H."/>
            <person name="Zhang T."/>
            <person name="Gao T."/>
            <person name="Zhang H."/>
        </authorList>
    </citation>
    <scope>NUCLEOTIDE SEQUENCE</scope>
    <source>
        <strain evidence="1">G02</strain>
    </source>
</reference>
<dbReference type="PANTHER" id="PTHR33116:SF78">
    <property type="entry name" value="OS12G0587133 PROTEIN"/>
    <property type="match status" value="1"/>
</dbReference>
<comment type="caution">
    <text evidence="1">The sequence shown here is derived from an EMBL/GenBank/DDBJ whole genome shotgun (WGS) entry which is preliminary data.</text>
</comment>
<dbReference type="AlphaFoldDB" id="A0AAW2TU83"/>